<evidence type="ECO:0000256" key="2">
    <source>
        <dbReference type="ARBA" id="ARBA00022694"/>
    </source>
</evidence>
<evidence type="ECO:0000259" key="6">
    <source>
        <dbReference type="Pfam" id="PF01702"/>
    </source>
</evidence>
<protein>
    <recommendedName>
        <fullName evidence="5">Queuine tRNA-ribosyltransferase accessory subunit 2</fullName>
    </recommendedName>
    <alternativeName>
        <fullName evidence="5">Queuine tRNA-ribosyltransferase domain-containing protein 1</fullName>
    </alternativeName>
</protein>
<evidence type="ECO:0000256" key="1">
    <source>
        <dbReference type="ARBA" id="ARBA00022490"/>
    </source>
</evidence>
<dbReference type="AlphaFoldDB" id="A0AAW1N1A9"/>
<comment type="caution">
    <text evidence="7">The sequence shown here is derived from an EMBL/GenBank/DDBJ whole genome shotgun (WGS) entry which is preliminary data.</text>
</comment>
<organism evidence="7 8">
    <name type="scientific">Popillia japonica</name>
    <name type="common">Japanese beetle</name>
    <dbReference type="NCBI Taxonomy" id="7064"/>
    <lineage>
        <taxon>Eukaryota</taxon>
        <taxon>Metazoa</taxon>
        <taxon>Ecdysozoa</taxon>
        <taxon>Arthropoda</taxon>
        <taxon>Hexapoda</taxon>
        <taxon>Insecta</taxon>
        <taxon>Pterygota</taxon>
        <taxon>Neoptera</taxon>
        <taxon>Endopterygota</taxon>
        <taxon>Coleoptera</taxon>
        <taxon>Polyphaga</taxon>
        <taxon>Scarabaeiformia</taxon>
        <taxon>Scarabaeidae</taxon>
        <taxon>Rutelinae</taxon>
        <taxon>Popillia</taxon>
    </lineage>
</organism>
<dbReference type="GO" id="GO:0046872">
    <property type="term" value="F:metal ion binding"/>
    <property type="evidence" value="ECO:0007669"/>
    <property type="project" value="UniProtKB-KW"/>
</dbReference>
<dbReference type="EMBL" id="JASPKY010000021">
    <property type="protein sequence ID" value="KAK9752334.1"/>
    <property type="molecule type" value="Genomic_DNA"/>
</dbReference>
<keyword evidence="1 5" id="KW-0963">Cytoplasm</keyword>
<evidence type="ECO:0000256" key="5">
    <source>
        <dbReference type="HAMAP-Rule" id="MF_03043"/>
    </source>
</evidence>
<keyword evidence="8" id="KW-1185">Reference proteome</keyword>
<keyword evidence="4 5" id="KW-0862">Zinc</keyword>
<evidence type="ECO:0000256" key="3">
    <source>
        <dbReference type="ARBA" id="ARBA00022723"/>
    </source>
</evidence>
<comment type="subcellular location">
    <subcellularLocation>
        <location evidence="5">Cytoplasm</location>
    </subcellularLocation>
</comment>
<evidence type="ECO:0000313" key="7">
    <source>
        <dbReference type="EMBL" id="KAK9752334.1"/>
    </source>
</evidence>
<comment type="cofactor">
    <cofactor evidence="5">
        <name>Zn(2+)</name>
        <dbReference type="ChEBI" id="CHEBI:29105"/>
    </cofactor>
    <text evidence="5">Binds 1 zinc ion per subunit.</text>
</comment>
<dbReference type="InterPro" id="IPR002616">
    <property type="entry name" value="tRNA_ribo_trans-like"/>
</dbReference>
<dbReference type="SUPFAM" id="SSF51713">
    <property type="entry name" value="tRNA-guanine transglycosylase"/>
    <property type="match status" value="1"/>
</dbReference>
<proteinExistence type="inferred from homology"/>
<dbReference type="HAMAP" id="MF_03043">
    <property type="entry name" value="QTRT2"/>
    <property type="match status" value="1"/>
</dbReference>
<dbReference type="InterPro" id="IPR036511">
    <property type="entry name" value="TGT-like_sf"/>
</dbReference>
<dbReference type="GO" id="GO:0005737">
    <property type="term" value="C:cytoplasm"/>
    <property type="evidence" value="ECO:0007669"/>
    <property type="project" value="UniProtKB-SubCell"/>
</dbReference>
<dbReference type="GO" id="GO:0008479">
    <property type="term" value="F:tRNA-guanosine(34) queuine transglycosylase activity"/>
    <property type="evidence" value="ECO:0007669"/>
    <property type="project" value="UniProtKB-UniRule"/>
</dbReference>
<dbReference type="Proteomes" id="UP001458880">
    <property type="component" value="Unassembled WGS sequence"/>
</dbReference>
<comment type="subunit">
    <text evidence="5">Heterodimer of a catalytic subunit and an accessory subunit.</text>
</comment>
<sequence length="451" mass="51393">MKFITKSLVRCAPRLGVLKDIDNEHSLSIETPLAMLYTRGGSIPHITHEVYQICCKDPQIIQIPVVSTYQFQDAMEEYDGSISEFVGMKSCISCVTVQDPGDLTQPGHHYKDYVPLWTRSGKILLNSDKYMDIIESFKPDMYYLLSDGDTNVASAQKRVTKAVDNTIHFVNKCLERHKNSTILQNAFVMAPITGGYCLRSRKRCLDELKSKELIDGFLIDGLHNNGPEVEFLTFDEIKDVIDLVVKDAPDNKLLSVQGCWNPVTIIKMVQKGIDVFDTSYCYIVTERSSALTFSMDKDSNLQGYEINLRQLRYADDFQPILPGCECLTCTKHSRGYIYHLVAVQELLGSLLLTIHNIHHFMKFFEKIRHCIAEGTLSELEKLVAEQFDEYQDEIMQGKEKKLNDENEARECLRLRNHPTLEILIRKRKVGVAIVNKAVLQDQGILMSSCDC</sequence>
<name>A0AAW1N1A9_POPJA</name>
<feature type="domain" description="tRNA-guanine(15) transglycosylase-like" evidence="6">
    <location>
        <begin position="13"/>
        <end position="387"/>
    </location>
</feature>
<dbReference type="PANTHER" id="PTHR46064">
    <property type="entry name" value="QUEUINE TRNA-RIBOSYLTRANSFERASE ACCESSORY SUBUNIT 2"/>
    <property type="match status" value="1"/>
</dbReference>
<keyword evidence="3 5" id="KW-0479">Metal-binding</keyword>
<feature type="binding site" evidence="5">
    <location>
        <position position="326"/>
    </location>
    <ligand>
        <name>Zn(2+)</name>
        <dbReference type="ChEBI" id="CHEBI:29105"/>
    </ligand>
</feature>
<dbReference type="Pfam" id="PF01702">
    <property type="entry name" value="TGT"/>
    <property type="match status" value="1"/>
</dbReference>
<comment type="similarity">
    <text evidence="5">Belongs to the queuine tRNA-ribosyltransferase family. QTRT2 subfamily.</text>
</comment>
<comment type="function">
    <text evidence="5">Non-catalytic subunit of the queuine tRNA-ribosyltransferase (TGT) that catalyzes the base-exchange of a guanine (G) residue with queuine (Q) at position 34 (anticodon wobble position) in tRNAs with GU(N) anticodons (tRNA-Asp, -Asn, -His and -Tyr), resulting in the hypermodified nucleoside queuosine (7-(((4,5-cis-dihydroxy-2-cyclopenten-1-yl)amino)methyl)-7-deazaguanosine).</text>
</comment>
<gene>
    <name evidence="7" type="ORF">QE152_g4288</name>
</gene>
<dbReference type="NCBIfam" id="TIGR00449">
    <property type="entry name" value="tgt_general"/>
    <property type="match status" value="1"/>
</dbReference>
<dbReference type="GO" id="GO:0006400">
    <property type="term" value="P:tRNA modification"/>
    <property type="evidence" value="ECO:0007669"/>
    <property type="project" value="InterPro"/>
</dbReference>
<evidence type="ECO:0000256" key="4">
    <source>
        <dbReference type="ARBA" id="ARBA00022833"/>
    </source>
</evidence>
<feature type="binding site" evidence="5">
    <location>
        <position position="329"/>
    </location>
    <ligand>
        <name>Zn(2+)</name>
        <dbReference type="ChEBI" id="CHEBI:29105"/>
    </ligand>
</feature>
<accession>A0AAW1N1A9</accession>
<feature type="binding site" evidence="5">
    <location>
        <position position="324"/>
    </location>
    <ligand>
        <name>Zn(2+)</name>
        <dbReference type="ChEBI" id="CHEBI:29105"/>
    </ligand>
</feature>
<keyword evidence="2 5" id="KW-0819">tRNA processing</keyword>
<feature type="binding site" evidence="5">
    <location>
        <position position="355"/>
    </location>
    <ligand>
        <name>Zn(2+)</name>
        <dbReference type="ChEBI" id="CHEBI:29105"/>
    </ligand>
</feature>
<reference evidence="7 8" key="2">
    <citation type="journal article" date="2024" name="BMC Genomics">
        <title>De novo assembly and annotation of Popillia japonica's genome with initial clues to its potential as an invasive pest.</title>
        <authorList>
            <person name="Cucini C."/>
            <person name="Boschi S."/>
            <person name="Funari R."/>
            <person name="Cardaioli E."/>
            <person name="Iannotti N."/>
            <person name="Marturano G."/>
            <person name="Paoli F."/>
            <person name="Bruttini M."/>
            <person name="Carapelli A."/>
            <person name="Frati F."/>
            <person name="Nardi F."/>
        </authorList>
    </citation>
    <scope>NUCLEOTIDE SEQUENCE [LARGE SCALE GENOMIC DNA]</scope>
    <source>
        <strain evidence="7">DMR45628</strain>
    </source>
</reference>
<reference evidence="7" key="1">
    <citation type="submission" date="2023-05" db="EMBL/GenBank/DDBJ databases">
        <authorList>
            <person name="Nardi F."/>
            <person name="Carapelli A."/>
            <person name="Cucini C."/>
        </authorList>
    </citation>
    <scope>NUCLEOTIDE SEQUENCE</scope>
    <source>
        <strain evidence="7">DMR45628</strain>
        <tissue evidence="7">Testes</tissue>
    </source>
</reference>
<dbReference type="EMBL" id="JASPKY010000021">
    <property type="protein sequence ID" value="KAK9752335.1"/>
    <property type="molecule type" value="Genomic_DNA"/>
</dbReference>
<dbReference type="InterPro" id="IPR028592">
    <property type="entry name" value="QTRTD1"/>
</dbReference>
<dbReference type="PANTHER" id="PTHR46064:SF1">
    <property type="entry name" value="QUEUINE TRNA-RIBOSYLTRANSFERASE ACCESSORY SUBUNIT 2"/>
    <property type="match status" value="1"/>
</dbReference>
<dbReference type="InterPro" id="IPR050852">
    <property type="entry name" value="Queuine_tRNA-ribosyltrfase"/>
</dbReference>
<evidence type="ECO:0000313" key="8">
    <source>
        <dbReference type="Proteomes" id="UP001458880"/>
    </source>
</evidence>
<dbReference type="Gene3D" id="3.20.20.105">
    <property type="entry name" value="Queuine tRNA-ribosyltransferase-like"/>
    <property type="match status" value="1"/>
</dbReference>